<keyword evidence="2" id="KW-1185">Reference proteome</keyword>
<accession>A0ABQ7YXK2</accession>
<name>A0ABQ7YXK2_BRANA</name>
<organism evidence="1 2">
    <name type="scientific">Brassica napus</name>
    <name type="common">Rape</name>
    <dbReference type="NCBI Taxonomy" id="3708"/>
    <lineage>
        <taxon>Eukaryota</taxon>
        <taxon>Viridiplantae</taxon>
        <taxon>Streptophyta</taxon>
        <taxon>Embryophyta</taxon>
        <taxon>Tracheophyta</taxon>
        <taxon>Spermatophyta</taxon>
        <taxon>Magnoliopsida</taxon>
        <taxon>eudicotyledons</taxon>
        <taxon>Gunneridae</taxon>
        <taxon>Pentapetalae</taxon>
        <taxon>rosids</taxon>
        <taxon>malvids</taxon>
        <taxon>Brassicales</taxon>
        <taxon>Brassicaceae</taxon>
        <taxon>Brassiceae</taxon>
        <taxon>Brassica</taxon>
    </lineage>
</organism>
<evidence type="ECO:0000313" key="1">
    <source>
        <dbReference type="EMBL" id="KAH0872628.1"/>
    </source>
</evidence>
<comment type="caution">
    <text evidence="1">The sequence shown here is derived from an EMBL/GenBank/DDBJ whole genome shotgun (WGS) entry which is preliminary data.</text>
</comment>
<dbReference type="Proteomes" id="UP000824890">
    <property type="component" value="Unassembled WGS sequence"/>
</dbReference>
<sequence length="100" mass="11300">INTNQIGEDHLSASAGHIPFNEIEEIPNHPCTQPPEGPNQLTISLRRCCVLLGGSTEPQGMEIAQQNHMQSAQSLDRFRKKRNARCFENKVRYQEVAFIL</sequence>
<gene>
    <name evidence="1" type="ORF">HID58_069990</name>
</gene>
<reference evidence="1 2" key="1">
    <citation type="submission" date="2021-05" db="EMBL/GenBank/DDBJ databases">
        <title>Genome Assembly of Synthetic Allotetraploid Brassica napus Reveals Homoeologous Exchanges between Subgenomes.</title>
        <authorList>
            <person name="Davis J.T."/>
        </authorList>
    </citation>
    <scope>NUCLEOTIDE SEQUENCE [LARGE SCALE GENOMIC DNA]</scope>
    <source>
        <strain evidence="2">cv. Da-Ae</strain>
        <tissue evidence="1">Seedling</tissue>
    </source>
</reference>
<evidence type="ECO:0000313" key="2">
    <source>
        <dbReference type="Proteomes" id="UP000824890"/>
    </source>
</evidence>
<feature type="non-terminal residue" evidence="1">
    <location>
        <position position="1"/>
    </location>
</feature>
<proteinExistence type="predicted"/>
<protein>
    <submittedName>
        <fullName evidence="1">Uncharacterized protein</fullName>
    </submittedName>
</protein>
<dbReference type="EMBL" id="JAGKQM010000016">
    <property type="protein sequence ID" value="KAH0872628.1"/>
    <property type="molecule type" value="Genomic_DNA"/>
</dbReference>